<name>A0A3E0VFW5_9MICO</name>
<accession>A0A3E0VFW5</accession>
<feature type="transmembrane region" description="Helical" evidence="1">
    <location>
        <begin position="122"/>
        <end position="145"/>
    </location>
</feature>
<protein>
    <submittedName>
        <fullName evidence="2">Uncharacterized protein</fullName>
    </submittedName>
</protein>
<proteinExistence type="predicted"/>
<dbReference type="Proteomes" id="UP000256486">
    <property type="component" value="Unassembled WGS sequence"/>
</dbReference>
<feature type="transmembrane region" description="Helical" evidence="1">
    <location>
        <begin position="7"/>
        <end position="28"/>
    </location>
</feature>
<evidence type="ECO:0000313" key="3">
    <source>
        <dbReference type="Proteomes" id="UP000256486"/>
    </source>
</evidence>
<keyword evidence="3" id="KW-1185">Reference proteome</keyword>
<dbReference type="AlphaFoldDB" id="A0A3E0VFW5"/>
<dbReference type="EMBL" id="NBWZ01000001">
    <property type="protein sequence ID" value="RFA08802.1"/>
    <property type="molecule type" value="Genomic_DNA"/>
</dbReference>
<feature type="transmembrane region" description="Helical" evidence="1">
    <location>
        <begin position="48"/>
        <end position="67"/>
    </location>
</feature>
<feature type="transmembrane region" description="Helical" evidence="1">
    <location>
        <begin position="88"/>
        <end position="110"/>
    </location>
</feature>
<keyword evidence="1" id="KW-1133">Transmembrane helix</keyword>
<evidence type="ECO:0000313" key="2">
    <source>
        <dbReference type="EMBL" id="RFA08802.1"/>
    </source>
</evidence>
<keyword evidence="1" id="KW-0472">Membrane</keyword>
<organism evidence="2 3">
    <name type="scientific">Subtercola boreus</name>
    <dbReference type="NCBI Taxonomy" id="120213"/>
    <lineage>
        <taxon>Bacteria</taxon>
        <taxon>Bacillati</taxon>
        <taxon>Actinomycetota</taxon>
        <taxon>Actinomycetes</taxon>
        <taxon>Micrococcales</taxon>
        <taxon>Microbacteriaceae</taxon>
        <taxon>Subtercola</taxon>
    </lineage>
</organism>
<sequence length="161" mass="17192">MKLGLDGIAIALVPLLTTAGLLLLGALFNSGEIAVDAEMEQDFTRFGGPALVLLPVSLLVVATGIAVGQRILHRARIPRARSLGWSTFGIVLLPWLASFALLTFATLGVASTQTYPADDQYWAMWPIFVAAVLIDTAFGAVTGAFTSLWLMHRRPVPSDCP</sequence>
<keyword evidence="1" id="KW-0812">Transmembrane</keyword>
<gene>
    <name evidence="2" type="ORF">B7R54_05845</name>
</gene>
<reference evidence="2 3" key="1">
    <citation type="submission" date="2017-04" db="EMBL/GenBank/DDBJ databases">
        <title>Comparative genome analysis of Subtercola boreus.</title>
        <authorList>
            <person name="Cho Y.-J."/>
            <person name="Cho A."/>
            <person name="Kim O.-S."/>
            <person name="Lee J.-I."/>
        </authorList>
    </citation>
    <scope>NUCLEOTIDE SEQUENCE [LARGE SCALE GENOMIC DNA]</scope>
    <source>
        <strain evidence="2 3">K300</strain>
    </source>
</reference>
<evidence type="ECO:0000256" key="1">
    <source>
        <dbReference type="SAM" id="Phobius"/>
    </source>
</evidence>
<comment type="caution">
    <text evidence="2">The sequence shown here is derived from an EMBL/GenBank/DDBJ whole genome shotgun (WGS) entry which is preliminary data.</text>
</comment>